<proteinExistence type="predicted"/>
<dbReference type="AlphaFoldDB" id="A0A448L486"/>
<gene>
    <name evidence="1" type="ORF">NCTC13071_00761</name>
</gene>
<evidence type="ECO:0000313" key="2">
    <source>
        <dbReference type="Proteomes" id="UP000274578"/>
    </source>
</evidence>
<organism evidence="1 2">
    <name type="scientific">Segatella oris</name>
    <dbReference type="NCBI Taxonomy" id="28135"/>
    <lineage>
        <taxon>Bacteria</taxon>
        <taxon>Pseudomonadati</taxon>
        <taxon>Bacteroidota</taxon>
        <taxon>Bacteroidia</taxon>
        <taxon>Bacteroidales</taxon>
        <taxon>Prevotellaceae</taxon>
        <taxon>Segatella</taxon>
    </lineage>
</organism>
<sequence>MSMKQLSTKVTTAPLPSFPTYVHVHLPVTPSLSVGKCRPVVNGKRFGIGVLAVREDSSDPVVDGELGFRKLLLFHEPARDLLGRPLLPADEFKDPAADMRRYEAVAGRFGLATPGFQRCQTAVIHSLYIGVAPFLPRNRAYTNTDSLGDETK</sequence>
<name>A0A448L486_9BACT</name>
<dbReference type="KEGG" id="poc:NCTC13071_00761"/>
<protein>
    <submittedName>
        <fullName evidence="1">Uncharacterized protein</fullName>
    </submittedName>
</protein>
<accession>A0A448L486</accession>
<evidence type="ECO:0000313" key="1">
    <source>
        <dbReference type="EMBL" id="VEH14777.1"/>
    </source>
</evidence>
<dbReference type="EMBL" id="LR134384">
    <property type="protein sequence ID" value="VEH14777.1"/>
    <property type="molecule type" value="Genomic_DNA"/>
</dbReference>
<dbReference type="Proteomes" id="UP000274578">
    <property type="component" value="Chromosome 1"/>
</dbReference>
<reference evidence="1 2" key="1">
    <citation type="submission" date="2018-12" db="EMBL/GenBank/DDBJ databases">
        <authorList>
            <consortium name="Pathogen Informatics"/>
        </authorList>
    </citation>
    <scope>NUCLEOTIDE SEQUENCE [LARGE SCALE GENOMIC DNA]</scope>
    <source>
        <strain evidence="1 2">NCTC13071</strain>
    </source>
</reference>